<dbReference type="Proteomes" id="UP000286246">
    <property type="component" value="Unassembled WGS sequence"/>
</dbReference>
<dbReference type="EMBL" id="RAPY01000001">
    <property type="protein sequence ID" value="RKE56153.1"/>
    <property type="molecule type" value="Genomic_DNA"/>
</dbReference>
<dbReference type="InterPro" id="IPR029441">
    <property type="entry name" value="Cass2"/>
</dbReference>
<reference evidence="2 3" key="1">
    <citation type="submission" date="2018-09" db="EMBL/GenBank/DDBJ databases">
        <title>Genomic Encyclopedia of Type Strains, Phase III (KMG-III): the genomes of soil and plant-associated and newly described type strains.</title>
        <authorList>
            <person name="Whitman W."/>
        </authorList>
    </citation>
    <scope>NUCLEOTIDE SEQUENCE [LARGE SCALE GENOMIC DNA]</scope>
    <source>
        <strain evidence="2 3">CECT 7938</strain>
    </source>
</reference>
<dbReference type="InterPro" id="IPR053182">
    <property type="entry name" value="YobU-like_regulator"/>
</dbReference>
<keyword evidence="3" id="KW-1185">Reference proteome</keyword>
<feature type="domain" description="AraC effector-binding" evidence="1">
    <location>
        <begin position="15"/>
        <end position="168"/>
    </location>
</feature>
<dbReference type="SUPFAM" id="SSF55136">
    <property type="entry name" value="Probable bacterial effector-binding domain"/>
    <property type="match status" value="1"/>
</dbReference>
<dbReference type="Gene3D" id="3.20.80.10">
    <property type="entry name" value="Regulatory factor, effector binding domain"/>
    <property type="match status" value="1"/>
</dbReference>
<dbReference type="InterPro" id="IPR010499">
    <property type="entry name" value="AraC_E-bd"/>
</dbReference>
<dbReference type="PANTHER" id="PTHR36444">
    <property type="entry name" value="TRANSCRIPTIONAL REGULATOR PROTEIN YOBU-RELATED"/>
    <property type="match status" value="1"/>
</dbReference>
<dbReference type="InterPro" id="IPR011256">
    <property type="entry name" value="Reg_factor_effector_dom_sf"/>
</dbReference>
<dbReference type="Pfam" id="PF14526">
    <property type="entry name" value="Cass2"/>
    <property type="match status" value="1"/>
</dbReference>
<accession>A0A420BHH7</accession>
<evidence type="ECO:0000313" key="2">
    <source>
        <dbReference type="EMBL" id="RKE56153.1"/>
    </source>
</evidence>
<protein>
    <submittedName>
        <fullName evidence="2">Putative transcriptional regulator YdeE</fullName>
    </submittedName>
</protein>
<name>A0A420BHH7_SPHD1</name>
<dbReference type="PANTHER" id="PTHR36444:SF2">
    <property type="entry name" value="TRANSCRIPTIONAL REGULATOR PROTEIN YOBU-RELATED"/>
    <property type="match status" value="1"/>
</dbReference>
<proteinExistence type="predicted"/>
<organism evidence="2 3">
    <name type="scientific">Sphingobacterium detergens</name>
    <dbReference type="NCBI Taxonomy" id="1145106"/>
    <lineage>
        <taxon>Bacteria</taxon>
        <taxon>Pseudomonadati</taxon>
        <taxon>Bacteroidota</taxon>
        <taxon>Sphingobacteriia</taxon>
        <taxon>Sphingobacteriales</taxon>
        <taxon>Sphingobacteriaceae</taxon>
        <taxon>Sphingobacterium</taxon>
    </lineage>
</organism>
<gene>
    <name evidence="2" type="ORF">DFQ12_1005</name>
</gene>
<sequence length="168" mass="19295">MLLSAVKSIFEKNIKRMENKSIPSFNIIGIAIRTSNQNNQAAKDIPELWARFFENDIMNRIPNKVSNELYCVYTEYERDHTLPYTTLLGCKVAHLDDLPEDMDGIRIEESLYHHVEAEGNLAAGIVYDAWLNIWEADLPRAFSADFEIYGEKAQNPEQAKVDIFIALQ</sequence>
<dbReference type="AlphaFoldDB" id="A0A420BHH7"/>
<evidence type="ECO:0000313" key="3">
    <source>
        <dbReference type="Proteomes" id="UP000286246"/>
    </source>
</evidence>
<evidence type="ECO:0000259" key="1">
    <source>
        <dbReference type="SMART" id="SM00871"/>
    </source>
</evidence>
<dbReference type="SMART" id="SM00871">
    <property type="entry name" value="AraC_E_bind"/>
    <property type="match status" value="1"/>
</dbReference>
<comment type="caution">
    <text evidence="2">The sequence shown here is derived from an EMBL/GenBank/DDBJ whole genome shotgun (WGS) entry which is preliminary data.</text>
</comment>